<keyword evidence="3" id="KW-1185">Reference proteome</keyword>
<name>A0A327SFX9_9FLAO</name>
<dbReference type="Proteomes" id="UP000248987">
    <property type="component" value="Unassembled WGS sequence"/>
</dbReference>
<organism evidence="2 3">
    <name type="scientific">Gelidibacter algens</name>
    <dbReference type="NCBI Taxonomy" id="49280"/>
    <lineage>
        <taxon>Bacteria</taxon>
        <taxon>Pseudomonadati</taxon>
        <taxon>Bacteroidota</taxon>
        <taxon>Flavobacteriia</taxon>
        <taxon>Flavobacteriales</taxon>
        <taxon>Flavobacteriaceae</taxon>
        <taxon>Gelidibacter</taxon>
    </lineage>
</organism>
<reference evidence="2 3" key="1">
    <citation type="submission" date="2018-06" db="EMBL/GenBank/DDBJ databases">
        <title>Genomic Encyclopedia of Archaeal and Bacterial Type Strains, Phase II (KMG-II): from individual species to whole genera.</title>
        <authorList>
            <person name="Goeker M."/>
        </authorList>
    </citation>
    <scope>NUCLEOTIDE SEQUENCE [LARGE SCALE GENOMIC DNA]</scope>
    <source>
        <strain evidence="2 3">DSM 12408</strain>
    </source>
</reference>
<keyword evidence="1" id="KW-0812">Transmembrane</keyword>
<feature type="transmembrane region" description="Helical" evidence="1">
    <location>
        <begin position="12"/>
        <end position="36"/>
    </location>
</feature>
<evidence type="ECO:0000313" key="3">
    <source>
        <dbReference type="Proteomes" id="UP000248987"/>
    </source>
</evidence>
<keyword evidence="1" id="KW-0472">Membrane</keyword>
<keyword evidence="1" id="KW-1133">Transmembrane helix</keyword>
<sequence length="57" mass="6533">MPIDFSFNENSTIIYFIISNLLVAEMMFIILGDVFVKTHDSLRNPNFTAPNPILKKT</sequence>
<comment type="caution">
    <text evidence="2">The sequence shown here is derived from an EMBL/GenBank/DDBJ whole genome shotgun (WGS) entry which is preliminary data.</text>
</comment>
<gene>
    <name evidence="2" type="ORF">LX77_00564</name>
</gene>
<protein>
    <submittedName>
        <fullName evidence="2">Uncharacterized protein</fullName>
    </submittedName>
</protein>
<proteinExistence type="predicted"/>
<evidence type="ECO:0000313" key="2">
    <source>
        <dbReference type="EMBL" id="RAJ27989.1"/>
    </source>
</evidence>
<accession>A0A327SFX9</accession>
<dbReference type="AlphaFoldDB" id="A0A327SFX9"/>
<dbReference type="EMBL" id="QLLQ01000001">
    <property type="protein sequence ID" value="RAJ27989.1"/>
    <property type="molecule type" value="Genomic_DNA"/>
</dbReference>
<evidence type="ECO:0000256" key="1">
    <source>
        <dbReference type="SAM" id="Phobius"/>
    </source>
</evidence>